<accession>A0ABN2KI44</accession>
<dbReference type="PROSITE" id="PS51819">
    <property type="entry name" value="VOC"/>
    <property type="match status" value="1"/>
</dbReference>
<dbReference type="RefSeq" id="WP_344064433.1">
    <property type="nucleotide sequence ID" value="NZ_BAAAPN010000037.1"/>
</dbReference>
<dbReference type="SUPFAM" id="SSF54593">
    <property type="entry name" value="Glyoxalase/Bleomycin resistance protein/Dihydroxybiphenyl dioxygenase"/>
    <property type="match status" value="1"/>
</dbReference>
<evidence type="ECO:0000313" key="2">
    <source>
        <dbReference type="EMBL" id="GAA1756869.1"/>
    </source>
</evidence>
<feature type="domain" description="VOC" evidence="1">
    <location>
        <begin position="8"/>
        <end position="122"/>
    </location>
</feature>
<gene>
    <name evidence="2" type="ORF">GCM10009810_15550</name>
</gene>
<dbReference type="PANTHER" id="PTHR39175:SF1">
    <property type="entry name" value="FAMILY PROTEIN, PUTATIVE (AFU_ORTHOLOGUE AFUA_3G15060)-RELATED"/>
    <property type="match status" value="1"/>
</dbReference>
<proteinExistence type="predicted"/>
<dbReference type="InterPro" id="IPR037523">
    <property type="entry name" value="VOC_core"/>
</dbReference>
<dbReference type="InterPro" id="IPR029068">
    <property type="entry name" value="Glyas_Bleomycin-R_OHBP_Dase"/>
</dbReference>
<dbReference type="PANTHER" id="PTHR39175">
    <property type="entry name" value="FAMILY PROTEIN, PUTATIVE (AFU_ORTHOLOGUE AFUA_3G15060)-RELATED"/>
    <property type="match status" value="1"/>
</dbReference>
<dbReference type="Pfam" id="PF18029">
    <property type="entry name" value="Glyoxalase_6"/>
    <property type="match status" value="1"/>
</dbReference>
<protein>
    <submittedName>
        <fullName evidence="2">VOC family protein</fullName>
    </submittedName>
</protein>
<comment type="caution">
    <text evidence="2">The sequence shown here is derived from an EMBL/GenBank/DDBJ whole genome shotgun (WGS) entry which is preliminary data.</text>
</comment>
<evidence type="ECO:0000259" key="1">
    <source>
        <dbReference type="PROSITE" id="PS51819"/>
    </source>
</evidence>
<sequence>MTSFRITRLQHVQLAIPPGGEQASRSFWVDALGFIEVPKPPMLAVRGGCWFRLGDLEMHMGIEEPFVPARKAHPALLATDLDALAARLTEAGAEVRWSQEVPGTKRFHTDDPFGNRLEFIEDVP</sequence>
<reference evidence="2 3" key="1">
    <citation type="journal article" date="2019" name="Int. J. Syst. Evol. Microbiol.">
        <title>The Global Catalogue of Microorganisms (GCM) 10K type strain sequencing project: providing services to taxonomists for standard genome sequencing and annotation.</title>
        <authorList>
            <consortium name="The Broad Institute Genomics Platform"/>
            <consortium name="The Broad Institute Genome Sequencing Center for Infectious Disease"/>
            <person name="Wu L."/>
            <person name="Ma J."/>
        </authorList>
    </citation>
    <scope>NUCLEOTIDE SEQUENCE [LARGE SCALE GENOMIC DNA]</scope>
    <source>
        <strain evidence="2 3">JCM 15591</strain>
    </source>
</reference>
<evidence type="ECO:0000313" key="3">
    <source>
        <dbReference type="Proteomes" id="UP001501475"/>
    </source>
</evidence>
<dbReference type="Gene3D" id="3.10.180.10">
    <property type="entry name" value="2,3-Dihydroxybiphenyl 1,2-Dioxygenase, domain 1"/>
    <property type="match status" value="1"/>
</dbReference>
<dbReference type="Proteomes" id="UP001501475">
    <property type="component" value="Unassembled WGS sequence"/>
</dbReference>
<dbReference type="EMBL" id="BAAAPN010000037">
    <property type="protein sequence ID" value="GAA1756869.1"/>
    <property type="molecule type" value="Genomic_DNA"/>
</dbReference>
<keyword evidence="3" id="KW-1185">Reference proteome</keyword>
<organism evidence="2 3">
    <name type="scientific">Nostocoides vanveenii</name>
    <dbReference type="NCBI Taxonomy" id="330835"/>
    <lineage>
        <taxon>Bacteria</taxon>
        <taxon>Bacillati</taxon>
        <taxon>Actinomycetota</taxon>
        <taxon>Actinomycetes</taxon>
        <taxon>Micrococcales</taxon>
        <taxon>Intrasporangiaceae</taxon>
        <taxon>Nostocoides</taxon>
    </lineage>
</organism>
<name>A0ABN2KI44_9MICO</name>
<dbReference type="InterPro" id="IPR041581">
    <property type="entry name" value="Glyoxalase_6"/>
</dbReference>